<dbReference type="AlphaFoldDB" id="A0ABC8JQ13"/>
<reference evidence="1 2" key="1">
    <citation type="submission" date="2022-03" db="EMBL/GenBank/DDBJ databases">
        <authorList>
            <person name="Macdonald S."/>
            <person name="Ahmed S."/>
            <person name="Newling K."/>
        </authorList>
    </citation>
    <scope>NUCLEOTIDE SEQUENCE [LARGE SCALE GENOMIC DNA]</scope>
</reference>
<dbReference type="EMBL" id="CAKOAT010107376">
    <property type="protein sequence ID" value="CAH8327150.1"/>
    <property type="molecule type" value="Genomic_DNA"/>
</dbReference>
<organism evidence="1 2">
    <name type="scientific">Eruca vesicaria subsp. sativa</name>
    <name type="common">Garden rocket</name>
    <name type="synonym">Eruca sativa</name>
    <dbReference type="NCBI Taxonomy" id="29727"/>
    <lineage>
        <taxon>Eukaryota</taxon>
        <taxon>Viridiplantae</taxon>
        <taxon>Streptophyta</taxon>
        <taxon>Embryophyta</taxon>
        <taxon>Tracheophyta</taxon>
        <taxon>Spermatophyta</taxon>
        <taxon>Magnoliopsida</taxon>
        <taxon>eudicotyledons</taxon>
        <taxon>Gunneridae</taxon>
        <taxon>Pentapetalae</taxon>
        <taxon>rosids</taxon>
        <taxon>malvids</taxon>
        <taxon>Brassicales</taxon>
        <taxon>Brassicaceae</taxon>
        <taxon>Brassiceae</taxon>
        <taxon>Eruca</taxon>
    </lineage>
</organism>
<accession>A0ABC8JQ13</accession>
<sequence>MGTKRVTRSGKEQCVSNKPYFNFIEETLVSASGVKTKVCALPPGALNEEFKEGSHHYHGVVLERFGCGVNPHAHVHSNSSAPNIQNRKKGFTRGCKVNYLRKRSKRLAHKLIKYGKKLAPVPYFNFIEETLVSASGVKTKVCMLSPGEMYSALDEEFKEGSHHYHGVVLERFCIGTRHSNPEIRGDAAVPFYILS</sequence>
<comment type="caution">
    <text evidence="1">The sequence shown here is derived from an EMBL/GenBank/DDBJ whole genome shotgun (WGS) entry which is preliminary data.</text>
</comment>
<keyword evidence="2" id="KW-1185">Reference proteome</keyword>
<evidence type="ECO:0000313" key="1">
    <source>
        <dbReference type="EMBL" id="CAH8327150.1"/>
    </source>
</evidence>
<evidence type="ECO:0000313" key="2">
    <source>
        <dbReference type="Proteomes" id="UP001642260"/>
    </source>
</evidence>
<dbReference type="Proteomes" id="UP001642260">
    <property type="component" value="Unassembled WGS sequence"/>
</dbReference>
<gene>
    <name evidence="1" type="ORF">ERUC_LOCUS10973</name>
</gene>
<proteinExistence type="predicted"/>
<name>A0ABC8JQ13_ERUVS</name>
<protein>
    <submittedName>
        <fullName evidence="1">Uncharacterized protein</fullName>
    </submittedName>
</protein>